<accession>A0A249PGE4</accession>
<dbReference type="Proteomes" id="UP000217211">
    <property type="component" value="Chromosome"/>
</dbReference>
<protein>
    <submittedName>
        <fullName evidence="2">Uncharacterized protein</fullName>
    </submittedName>
</protein>
<feature type="region of interest" description="Disordered" evidence="1">
    <location>
        <begin position="1"/>
        <end position="23"/>
    </location>
</feature>
<evidence type="ECO:0000256" key="1">
    <source>
        <dbReference type="SAM" id="MobiDB-lite"/>
    </source>
</evidence>
<organism evidence="2 3">
    <name type="scientific">Sinorhizobium sojae CCBAU 05684</name>
    <dbReference type="NCBI Taxonomy" id="716928"/>
    <lineage>
        <taxon>Bacteria</taxon>
        <taxon>Pseudomonadati</taxon>
        <taxon>Pseudomonadota</taxon>
        <taxon>Alphaproteobacteria</taxon>
        <taxon>Hyphomicrobiales</taxon>
        <taxon>Rhizobiaceae</taxon>
        <taxon>Sinorhizobium/Ensifer group</taxon>
        <taxon>Sinorhizobium</taxon>
    </lineage>
</organism>
<dbReference type="EMBL" id="CP023067">
    <property type="protein sequence ID" value="ASY65030.1"/>
    <property type="molecule type" value="Genomic_DNA"/>
</dbReference>
<evidence type="ECO:0000313" key="2">
    <source>
        <dbReference type="EMBL" id="ASY65030.1"/>
    </source>
</evidence>
<proteinExistence type="predicted"/>
<keyword evidence="3" id="KW-1185">Reference proteome</keyword>
<evidence type="ECO:0000313" key="3">
    <source>
        <dbReference type="Proteomes" id="UP000217211"/>
    </source>
</evidence>
<dbReference type="KEGG" id="esj:SJ05684_c36170"/>
<reference evidence="2 3" key="1">
    <citation type="submission" date="2017-08" db="EMBL/GenBank/DDBJ databases">
        <title>Multipartite genome sequences of Sinorhizobium species nodulating soybeans.</title>
        <authorList>
            <person name="Tian C.F."/>
        </authorList>
    </citation>
    <scope>NUCLEOTIDE SEQUENCE [LARGE SCALE GENOMIC DNA]</scope>
    <source>
        <strain evidence="2 3">CCBAU 05684</strain>
    </source>
</reference>
<dbReference type="AlphaFoldDB" id="A0A249PGE4"/>
<sequence>MRQWKHAAPRSGTAPMAAGCDPTAPRVLSDAQRSLWHLELLHVFVLKSRAILGDMQ</sequence>
<gene>
    <name evidence="2" type="ORF">SJ05684_c36170</name>
</gene>
<name>A0A249PGE4_9HYPH</name>